<dbReference type="AlphaFoldDB" id="A0A9N7YZL1"/>
<evidence type="ECO:0000313" key="2">
    <source>
        <dbReference type="EMBL" id="CAB1444329.1"/>
    </source>
</evidence>
<sequence>MSEELLVSSSCGKARILGLLQGEDVHRLNEQNVCRVAPADEPAAPNVAVGGDCQEEMPSTGCKCTLNAKWLPQLPPSGPTRLPKLNPSSRAAALSGSALVNKQQNKRQLVKSGPVSRCHDSSALSLDTSCTVCVLARRRNS</sequence>
<reference evidence="2" key="1">
    <citation type="submission" date="2020-03" db="EMBL/GenBank/DDBJ databases">
        <authorList>
            <person name="Weist P."/>
        </authorList>
    </citation>
    <scope>NUCLEOTIDE SEQUENCE</scope>
</reference>
<dbReference type="Proteomes" id="UP001153269">
    <property type="component" value="Unassembled WGS sequence"/>
</dbReference>
<feature type="region of interest" description="Disordered" evidence="1">
    <location>
        <begin position="75"/>
        <end position="114"/>
    </location>
</feature>
<name>A0A9N7YZL1_PLEPL</name>
<organism evidence="2 3">
    <name type="scientific">Pleuronectes platessa</name>
    <name type="common">European plaice</name>
    <dbReference type="NCBI Taxonomy" id="8262"/>
    <lineage>
        <taxon>Eukaryota</taxon>
        <taxon>Metazoa</taxon>
        <taxon>Chordata</taxon>
        <taxon>Craniata</taxon>
        <taxon>Vertebrata</taxon>
        <taxon>Euteleostomi</taxon>
        <taxon>Actinopterygii</taxon>
        <taxon>Neopterygii</taxon>
        <taxon>Teleostei</taxon>
        <taxon>Neoteleostei</taxon>
        <taxon>Acanthomorphata</taxon>
        <taxon>Carangaria</taxon>
        <taxon>Pleuronectiformes</taxon>
        <taxon>Pleuronectoidei</taxon>
        <taxon>Pleuronectidae</taxon>
        <taxon>Pleuronectes</taxon>
    </lineage>
</organism>
<comment type="caution">
    <text evidence="2">The sequence shown here is derived from an EMBL/GenBank/DDBJ whole genome shotgun (WGS) entry which is preliminary data.</text>
</comment>
<evidence type="ECO:0000256" key="1">
    <source>
        <dbReference type="SAM" id="MobiDB-lite"/>
    </source>
</evidence>
<gene>
    <name evidence="2" type="ORF">PLEPLA_LOCUS32045</name>
</gene>
<proteinExistence type="predicted"/>
<protein>
    <submittedName>
        <fullName evidence="2">Uncharacterized protein</fullName>
    </submittedName>
</protein>
<accession>A0A9N7YZL1</accession>
<feature type="compositionally biased region" description="Low complexity" evidence="1">
    <location>
        <begin position="88"/>
        <end position="99"/>
    </location>
</feature>
<dbReference type="EMBL" id="CADEAL010003335">
    <property type="protein sequence ID" value="CAB1444329.1"/>
    <property type="molecule type" value="Genomic_DNA"/>
</dbReference>
<keyword evidence="3" id="KW-1185">Reference proteome</keyword>
<evidence type="ECO:0000313" key="3">
    <source>
        <dbReference type="Proteomes" id="UP001153269"/>
    </source>
</evidence>